<dbReference type="InterPro" id="IPR016975">
    <property type="entry name" value="Cell_wall_LiaF"/>
</dbReference>
<sequence length="258" mass="29702">MRKKNFMRNIVAIIIILLGTALVLINVGLVSWEFAEAWLYVYPAFFILLGCKWFFDGLKGKGGLWTGSFLTVFGGLLLMDRFELLEFKFMDIYKLWPLLIVYLGFSLFGSSNKRKKKKTFQFIFDSDDHKDSEKMYGKKQKFVVGDHKFNTPNWKVEPLELWNAVGDYHIDFTKAFIPDKEIPIRIQGWAGDVRILMPENIDFSLEAHVKAGDINVFGQSAEGINRTLTFVTPNYEVATRKLTIYLSLKAGSIRVDKV</sequence>
<evidence type="ECO:0000313" key="4">
    <source>
        <dbReference type="EMBL" id="MDL4842768.1"/>
    </source>
</evidence>
<evidence type="ECO:0000313" key="5">
    <source>
        <dbReference type="Proteomes" id="UP001235343"/>
    </source>
</evidence>
<proteinExistence type="predicted"/>
<keyword evidence="1" id="KW-0472">Membrane</keyword>
<keyword evidence="1" id="KW-0812">Transmembrane</keyword>
<dbReference type="InterPro" id="IPR054331">
    <property type="entry name" value="LiaF_TM"/>
</dbReference>
<evidence type="ECO:0000259" key="3">
    <source>
        <dbReference type="Pfam" id="PF22570"/>
    </source>
</evidence>
<dbReference type="RefSeq" id="WP_285934061.1">
    <property type="nucleotide sequence ID" value="NZ_JASTZU010000063.1"/>
</dbReference>
<dbReference type="Pfam" id="PF09922">
    <property type="entry name" value="LiaF-like_C"/>
    <property type="match status" value="1"/>
</dbReference>
<dbReference type="Pfam" id="PF22570">
    <property type="entry name" value="LiaF-TM"/>
    <property type="match status" value="1"/>
</dbReference>
<protein>
    <submittedName>
        <fullName evidence="4">Cell wall-active antibiotics response protein LiaF</fullName>
    </submittedName>
</protein>
<dbReference type="InterPro" id="IPR047793">
    <property type="entry name" value="LiaF_C"/>
</dbReference>
<keyword evidence="5" id="KW-1185">Reference proteome</keyword>
<accession>A0ABT7LA88</accession>
<feature type="transmembrane region" description="Helical" evidence="1">
    <location>
        <begin position="12"/>
        <end position="31"/>
    </location>
</feature>
<feature type="transmembrane region" description="Helical" evidence="1">
    <location>
        <begin position="37"/>
        <end position="55"/>
    </location>
</feature>
<comment type="caution">
    <text evidence="4">The sequence shown here is derived from an EMBL/GenBank/DDBJ whole genome shotgun (WGS) entry which is preliminary data.</text>
</comment>
<feature type="transmembrane region" description="Helical" evidence="1">
    <location>
        <begin position="62"/>
        <end position="79"/>
    </location>
</feature>
<gene>
    <name evidence="4" type="primary">liaF</name>
    <name evidence="4" type="ORF">QQS35_20245</name>
</gene>
<organism evidence="4 5">
    <name type="scientific">Aquibacillus rhizosphaerae</name>
    <dbReference type="NCBI Taxonomy" id="3051431"/>
    <lineage>
        <taxon>Bacteria</taxon>
        <taxon>Bacillati</taxon>
        <taxon>Bacillota</taxon>
        <taxon>Bacilli</taxon>
        <taxon>Bacillales</taxon>
        <taxon>Bacillaceae</taxon>
        <taxon>Aquibacillus</taxon>
    </lineage>
</organism>
<dbReference type="Proteomes" id="UP001235343">
    <property type="component" value="Unassembled WGS sequence"/>
</dbReference>
<dbReference type="PIRSF" id="PIRSF031509">
    <property type="entry name" value="Cell_wall_LiaF/YvqF"/>
    <property type="match status" value="1"/>
</dbReference>
<dbReference type="InterPro" id="IPR024425">
    <property type="entry name" value="LiaF-like_C"/>
</dbReference>
<dbReference type="EMBL" id="JASTZU010000063">
    <property type="protein sequence ID" value="MDL4842768.1"/>
    <property type="molecule type" value="Genomic_DNA"/>
</dbReference>
<dbReference type="NCBIfam" id="NF040535">
    <property type="entry name" value="LiaF_C_term"/>
    <property type="match status" value="1"/>
</dbReference>
<name>A0ABT7LA88_9BACI</name>
<evidence type="ECO:0000256" key="1">
    <source>
        <dbReference type="SAM" id="Phobius"/>
    </source>
</evidence>
<evidence type="ECO:0000259" key="2">
    <source>
        <dbReference type="Pfam" id="PF09922"/>
    </source>
</evidence>
<feature type="domain" description="LiaF transmembrane" evidence="3">
    <location>
        <begin position="11"/>
        <end position="114"/>
    </location>
</feature>
<keyword evidence="1" id="KW-1133">Transmembrane helix</keyword>
<feature type="domain" description="Cell wall-active antibiotics response LiaF-like C-terminal" evidence="2">
    <location>
        <begin position="144"/>
        <end position="255"/>
    </location>
</feature>
<feature type="transmembrane region" description="Helical" evidence="1">
    <location>
        <begin position="91"/>
        <end position="108"/>
    </location>
</feature>
<reference evidence="4 5" key="1">
    <citation type="submission" date="2023-06" db="EMBL/GenBank/DDBJ databases">
        <title>Aquibacillus rhizosphaerae LR5S19.</title>
        <authorList>
            <person name="Sun J.-Q."/>
        </authorList>
    </citation>
    <scope>NUCLEOTIDE SEQUENCE [LARGE SCALE GENOMIC DNA]</scope>
    <source>
        <strain evidence="4 5">LR5S19</strain>
    </source>
</reference>